<sequence length="102" mass="11377">MEARKNLSVFAILLFLVLFITSGKMLLLPYAVLFISAHEAAKRWWRMLMPNVRNHCMEVAAKKMNATVDAWPSTVPALMDIASFSKSQMTLVSVVTIANSCS</sequence>
<protein>
    <submittedName>
        <fullName evidence="1">Uncharacterized protein</fullName>
    </submittedName>
</protein>
<name>A0A4U5R5K6_POPAL</name>
<reference evidence="1" key="1">
    <citation type="submission" date="2018-10" db="EMBL/GenBank/DDBJ databases">
        <title>Population genomic analysis revealed the cold adaptation of white poplar.</title>
        <authorList>
            <person name="Liu Y.-J."/>
        </authorList>
    </citation>
    <scope>NUCLEOTIDE SEQUENCE [LARGE SCALE GENOMIC DNA]</scope>
    <source>
        <strain evidence="1">PAL-ZL1</strain>
    </source>
</reference>
<comment type="caution">
    <text evidence="1">The sequence shown here is derived from an EMBL/GenBank/DDBJ whole genome shotgun (WGS) entry which is preliminary data.</text>
</comment>
<evidence type="ECO:0000313" key="1">
    <source>
        <dbReference type="EMBL" id="TKS18449.1"/>
    </source>
</evidence>
<dbReference type="EMBL" id="RCHU01000001">
    <property type="protein sequence ID" value="TKS18449.1"/>
    <property type="molecule type" value="Genomic_DNA"/>
</dbReference>
<proteinExistence type="predicted"/>
<accession>A0A4U5R5K6</accession>
<dbReference type="AlphaFoldDB" id="A0A4U5R5K6"/>
<gene>
    <name evidence="1" type="ORF">D5086_0000001180</name>
</gene>
<organism evidence="1">
    <name type="scientific">Populus alba</name>
    <name type="common">White poplar</name>
    <dbReference type="NCBI Taxonomy" id="43335"/>
    <lineage>
        <taxon>Eukaryota</taxon>
        <taxon>Viridiplantae</taxon>
        <taxon>Streptophyta</taxon>
        <taxon>Embryophyta</taxon>
        <taxon>Tracheophyta</taxon>
        <taxon>Spermatophyta</taxon>
        <taxon>Magnoliopsida</taxon>
        <taxon>eudicotyledons</taxon>
        <taxon>Gunneridae</taxon>
        <taxon>Pentapetalae</taxon>
        <taxon>rosids</taxon>
        <taxon>fabids</taxon>
        <taxon>Malpighiales</taxon>
        <taxon>Salicaceae</taxon>
        <taxon>Saliceae</taxon>
        <taxon>Populus</taxon>
    </lineage>
</organism>